<dbReference type="InterPro" id="IPR012914">
    <property type="entry name" value="PucR_dom"/>
</dbReference>
<evidence type="ECO:0000259" key="4">
    <source>
        <dbReference type="Pfam" id="PF17853"/>
    </source>
</evidence>
<proteinExistence type="inferred from homology"/>
<dbReference type="Pfam" id="PF13556">
    <property type="entry name" value="HTH_30"/>
    <property type="match status" value="1"/>
</dbReference>
<comment type="caution">
    <text evidence="5">The sequence shown here is derived from an EMBL/GenBank/DDBJ whole genome shotgun (WGS) entry which is preliminary data.</text>
</comment>
<dbReference type="PANTHER" id="PTHR33744:SF17">
    <property type="entry name" value="CONSERVED PROTEIN"/>
    <property type="match status" value="1"/>
</dbReference>
<dbReference type="Pfam" id="PF07905">
    <property type="entry name" value="PucR"/>
    <property type="match status" value="1"/>
</dbReference>
<sequence length="513" mass="55046">MLTVRALVEDRALRLRPLVAGEPGALDAEVLWVHNTELPDPSPYLRERELVLTNGLWRDAVSAEEFVRAVHGAGAAGVVFGLREQTPVTPPDLVEACRRVGLPLVEIAVDVPFTAVTRAAAAVLAQARTAPLLGRVRLGDALTAAISRGRGADGVLEVVRRSHDLPLVVVDRAGRQLAATDGLRLDDRQSRVVARALARRPPPLEVDLGELGGASLFLVVAVAEVDAALVCLRPVRELDEVQRDALEQAARYLSVDSATRRAVQEIQLRYAHELLDMILSGPARAGEVAARLRAFGVGADGELVVCAVAFTADDPPAGLAEVVSDFFLGEGTATAVAAGSRDVVAVLPWRRTDQDLRACVDRLLALLDRRFPGGRAVVGLGGRAADATALRQPLLRSREACRVLRRRATGPRVAGVHELGAHRLLLDLLPPDTVRGFADAVLAPLREHGPLLAAVRALLRHDGQYAAAARALGVHENTLRQRMAKVEQLTGRDVRRTEDRVDLFLALEAADYG</sequence>
<evidence type="ECO:0000313" key="6">
    <source>
        <dbReference type="Proteomes" id="UP001206128"/>
    </source>
</evidence>
<evidence type="ECO:0000259" key="3">
    <source>
        <dbReference type="Pfam" id="PF13556"/>
    </source>
</evidence>
<dbReference type="Proteomes" id="UP001206128">
    <property type="component" value="Unassembled WGS sequence"/>
</dbReference>
<dbReference type="Pfam" id="PF17853">
    <property type="entry name" value="GGDEF_2"/>
    <property type="match status" value="1"/>
</dbReference>
<evidence type="ECO:0000256" key="1">
    <source>
        <dbReference type="ARBA" id="ARBA00006754"/>
    </source>
</evidence>
<dbReference type="InterPro" id="IPR025736">
    <property type="entry name" value="PucR_C-HTH_dom"/>
</dbReference>
<dbReference type="InterPro" id="IPR042070">
    <property type="entry name" value="PucR_C-HTH_sf"/>
</dbReference>
<dbReference type="Gene3D" id="1.10.10.2840">
    <property type="entry name" value="PucR C-terminal helix-turn-helix domain"/>
    <property type="match status" value="1"/>
</dbReference>
<name>A0AAE3KKF9_9PSEU</name>
<dbReference type="RefSeq" id="WP_253779954.1">
    <property type="nucleotide sequence ID" value="NZ_JAMTCK010000024.1"/>
</dbReference>
<dbReference type="AlphaFoldDB" id="A0AAE3KKF9"/>
<gene>
    <name evidence="5" type="ORF">LX83_007010</name>
</gene>
<reference evidence="5" key="1">
    <citation type="submission" date="2022-06" db="EMBL/GenBank/DDBJ databases">
        <title>Genomic Encyclopedia of Archaeal and Bacterial Type Strains, Phase II (KMG-II): from individual species to whole genera.</title>
        <authorList>
            <person name="Goeker M."/>
        </authorList>
    </citation>
    <scope>NUCLEOTIDE SEQUENCE</scope>
    <source>
        <strain evidence="5">DSM 43935</strain>
    </source>
</reference>
<comment type="similarity">
    <text evidence="1">Belongs to the CdaR family.</text>
</comment>
<dbReference type="InterPro" id="IPR041522">
    <property type="entry name" value="CdaR_GGDEF"/>
</dbReference>
<accession>A0AAE3KKF9</accession>
<feature type="domain" description="PucR C-terminal helix-turn-helix" evidence="3">
    <location>
        <begin position="451"/>
        <end position="509"/>
    </location>
</feature>
<evidence type="ECO:0000313" key="5">
    <source>
        <dbReference type="EMBL" id="MCP2170122.1"/>
    </source>
</evidence>
<feature type="domain" description="CdaR GGDEF-like" evidence="4">
    <location>
        <begin position="281"/>
        <end position="403"/>
    </location>
</feature>
<dbReference type="EMBL" id="JAMTCK010000024">
    <property type="protein sequence ID" value="MCP2170122.1"/>
    <property type="molecule type" value="Genomic_DNA"/>
</dbReference>
<protein>
    <submittedName>
        <fullName evidence="5">PucR C-terminal helix-turn-helix domain-containing protein</fullName>
    </submittedName>
</protein>
<evidence type="ECO:0000259" key="2">
    <source>
        <dbReference type="Pfam" id="PF07905"/>
    </source>
</evidence>
<dbReference type="InterPro" id="IPR051448">
    <property type="entry name" value="CdaR-like_regulators"/>
</dbReference>
<organism evidence="5 6">
    <name type="scientific">Goodfellowiella coeruleoviolacea</name>
    <dbReference type="NCBI Taxonomy" id="334858"/>
    <lineage>
        <taxon>Bacteria</taxon>
        <taxon>Bacillati</taxon>
        <taxon>Actinomycetota</taxon>
        <taxon>Actinomycetes</taxon>
        <taxon>Pseudonocardiales</taxon>
        <taxon>Pseudonocardiaceae</taxon>
        <taxon>Goodfellowiella</taxon>
    </lineage>
</organism>
<feature type="domain" description="Purine catabolism PurC-like" evidence="2">
    <location>
        <begin position="9"/>
        <end position="121"/>
    </location>
</feature>
<keyword evidence="6" id="KW-1185">Reference proteome</keyword>
<dbReference type="PANTHER" id="PTHR33744">
    <property type="entry name" value="CARBOHYDRATE DIACID REGULATOR"/>
    <property type="match status" value="1"/>
</dbReference>